<organism evidence="1 2">
    <name type="scientific">Lentinula edodes</name>
    <name type="common">Shiitake mushroom</name>
    <name type="synonym">Lentinus edodes</name>
    <dbReference type="NCBI Taxonomy" id="5353"/>
    <lineage>
        <taxon>Eukaryota</taxon>
        <taxon>Fungi</taxon>
        <taxon>Dikarya</taxon>
        <taxon>Basidiomycota</taxon>
        <taxon>Agaricomycotina</taxon>
        <taxon>Agaricomycetes</taxon>
        <taxon>Agaricomycetidae</taxon>
        <taxon>Agaricales</taxon>
        <taxon>Marasmiineae</taxon>
        <taxon>Omphalotaceae</taxon>
        <taxon>Lentinula</taxon>
    </lineage>
</organism>
<dbReference type="Pfam" id="PF00702">
    <property type="entry name" value="Hydrolase"/>
    <property type="match status" value="1"/>
</dbReference>
<sequence length="615" mass="69229">MISGYEWCIRSLGGLIRELTARVVAGRSSRVFISRTGQGRTSYCLVVGTGLNTDLRWEIGRVVGQRAKKGQKSSPPGRRALRLDRIEHGLPIPPLFYFSFSKMVALSRPSSSSSSSIRYDTIIFDLGDVLFTWSPSTKTSISPKTLRSILQTTTWFQYEKGDISEDECYASVALEMALSSEDIRNAFQHARETLVSRPVMVDLIRELRPGRKIYAMSNISAEDFAFLQTKSSDMDLFDHCFTSSSARERKPNIGYFRHVLEHTGADPVRTIFVDDKLDNVLAARSFGMTGILYDDFENVERTLRNLCFDPTVRGEAFLKQNAGQHLSYTSTGVTIHENFAQLLILEATHDPSLVKYTKYDGPFNFFRGEGELTTSAFPCDADTTSIGITCSDHMSPEKKHEVMDAILALRNADGIPQVYFDSSRPRIDPVVCVNVLTLFYKYGRGKQLKECFEWVESVLRYRAFSEGTRYYEPPEAFLFFLSRLFLVAPDVYKRLGTVFAECCRERIGLKGDALALAMRVVCCNFAGIDASGDLMTLRNMQEIDGGWPDGWFYKYGSNGVLIANRGFTTALAINAIKGAGLRMKRPSSITNLKQAWNDTVVRIPHRFRSTAHDLH</sequence>
<comment type="caution">
    <text evidence="1">The sequence shown here is derived from an EMBL/GenBank/DDBJ whole genome shotgun (WGS) entry which is preliminary data.</text>
</comment>
<dbReference type="Proteomes" id="UP000188533">
    <property type="component" value="Unassembled WGS sequence"/>
</dbReference>
<reference evidence="1 2" key="1">
    <citation type="submission" date="2016-08" db="EMBL/GenBank/DDBJ databases">
        <authorList>
            <consortium name="Lentinula edodes genome sequencing consortium"/>
            <person name="Sakamoto Y."/>
            <person name="Nakade K."/>
            <person name="Sato S."/>
            <person name="Yoshida Y."/>
            <person name="Miyazaki K."/>
            <person name="Natsume S."/>
            <person name="Konno N."/>
        </authorList>
    </citation>
    <scope>NUCLEOTIDE SEQUENCE [LARGE SCALE GENOMIC DNA]</scope>
    <source>
        <strain evidence="1 2">NBRC 111202</strain>
    </source>
</reference>
<evidence type="ECO:0000313" key="1">
    <source>
        <dbReference type="EMBL" id="GAV99564.1"/>
    </source>
</evidence>
<dbReference type="InterPro" id="IPR023214">
    <property type="entry name" value="HAD_sf"/>
</dbReference>
<dbReference type="SUPFAM" id="SSF56784">
    <property type="entry name" value="HAD-like"/>
    <property type="match status" value="1"/>
</dbReference>
<dbReference type="Gene3D" id="3.40.50.1000">
    <property type="entry name" value="HAD superfamily/HAD-like"/>
    <property type="match status" value="1"/>
</dbReference>
<dbReference type="GO" id="GO:0016791">
    <property type="term" value="F:phosphatase activity"/>
    <property type="evidence" value="ECO:0007669"/>
    <property type="project" value="UniProtKB-ARBA"/>
</dbReference>
<proteinExistence type="predicted"/>
<dbReference type="EMBL" id="BDGU01000015">
    <property type="protein sequence ID" value="GAV99564.1"/>
    <property type="molecule type" value="Genomic_DNA"/>
</dbReference>
<dbReference type="NCBIfam" id="TIGR01509">
    <property type="entry name" value="HAD-SF-IA-v3"/>
    <property type="match status" value="1"/>
</dbReference>
<dbReference type="Gene3D" id="1.10.150.240">
    <property type="entry name" value="Putative phosphatase, domain 2"/>
    <property type="match status" value="1"/>
</dbReference>
<dbReference type="AlphaFoldDB" id="A0A1Q3DX37"/>
<dbReference type="CDD" id="cd02603">
    <property type="entry name" value="HAD_sEH-N_like"/>
    <property type="match status" value="1"/>
</dbReference>
<protein>
    <submittedName>
        <fullName evidence="1">HAD-like protein</fullName>
    </submittedName>
</protein>
<dbReference type="SFLD" id="SFLDS00003">
    <property type="entry name" value="Haloacid_Dehalogenase"/>
    <property type="match status" value="1"/>
</dbReference>
<dbReference type="STRING" id="5353.A0A1Q3DX37"/>
<dbReference type="PANTHER" id="PTHR43611:SF3">
    <property type="entry name" value="FLAVIN MONONUCLEOTIDE HYDROLASE 1, CHLOROPLATIC"/>
    <property type="match status" value="1"/>
</dbReference>
<keyword evidence="2" id="KW-1185">Reference proteome</keyword>
<gene>
    <name evidence="1" type="ORF">LENED_001028</name>
</gene>
<dbReference type="PANTHER" id="PTHR43611">
    <property type="entry name" value="ALPHA-D-GLUCOSE 1-PHOSPHATE PHOSPHATASE"/>
    <property type="match status" value="1"/>
</dbReference>
<dbReference type="InterPro" id="IPR006439">
    <property type="entry name" value="HAD-SF_hydro_IA"/>
</dbReference>
<evidence type="ECO:0000313" key="2">
    <source>
        <dbReference type="Proteomes" id="UP000188533"/>
    </source>
</evidence>
<dbReference type="InterPro" id="IPR023198">
    <property type="entry name" value="PGP-like_dom2"/>
</dbReference>
<dbReference type="SFLD" id="SFLDG01129">
    <property type="entry name" value="C1.5:_HAD__Beta-PGM__Phosphata"/>
    <property type="match status" value="1"/>
</dbReference>
<dbReference type="InterPro" id="IPR036412">
    <property type="entry name" value="HAD-like_sf"/>
</dbReference>
<name>A0A1Q3DX37_LENED</name>
<accession>A0A1Q3DX37</accession>
<reference evidence="1 2" key="2">
    <citation type="submission" date="2017-02" db="EMBL/GenBank/DDBJ databases">
        <title>A genome survey and senescence transcriptome analysis in Lentinula edodes.</title>
        <authorList>
            <person name="Sakamoto Y."/>
            <person name="Nakade K."/>
            <person name="Sato S."/>
            <person name="Yoshida Y."/>
            <person name="Miyazaki K."/>
            <person name="Natsume S."/>
            <person name="Konno N."/>
        </authorList>
    </citation>
    <scope>NUCLEOTIDE SEQUENCE [LARGE SCALE GENOMIC DNA]</scope>
    <source>
        <strain evidence="1 2">NBRC 111202</strain>
    </source>
</reference>